<dbReference type="SUPFAM" id="SSF160527">
    <property type="entry name" value="V-type ATPase subunit E-like"/>
    <property type="match status" value="1"/>
</dbReference>
<keyword evidence="3" id="KW-0813">Transport</keyword>
<sequence length="237" mass="25922">MSLSDDDKPRTWGTVYMGTNAFSLDSVEGEKSQNWTEADEAAYLARVKQKATEMAAGLVDDARREADSIREAAHQEGYNAGMAQAEQEIEDFQNAVSGSVQAVLSAIEGQCSAIFANWRSDLVTLLRLAAEKAVGMPLVDDRARLLEEVYTQSVAALENRRNLVVRVNPEDEPAIADIVAMTQARFTDLKAWSVKADPKIQPGGLIVESDDSLADNRVEKRAALVNEVLKNLALPQE</sequence>
<comment type="similarity">
    <text evidence="2">Belongs to the FliH family.</text>
</comment>
<accession>A0A212IXG1</accession>
<dbReference type="InterPro" id="IPR018035">
    <property type="entry name" value="Flagellar_FliH/T3SS_HrpE"/>
</dbReference>
<dbReference type="EMBL" id="FLUQ01000001">
    <property type="protein sequence ID" value="SBV91913.1"/>
    <property type="molecule type" value="Genomic_DNA"/>
</dbReference>
<protein>
    <recommendedName>
        <fullName evidence="8">Flagellar assembly protein FliH/Type III secretion system HrpE domain-containing protein</fullName>
    </recommendedName>
</protein>
<feature type="domain" description="Flagellar assembly protein FliH/Type III secretion system HrpE" evidence="8">
    <location>
        <begin position="100"/>
        <end position="222"/>
    </location>
</feature>
<organism evidence="9">
    <name type="scientific">uncultured delta proteobacterium</name>
    <dbReference type="NCBI Taxonomy" id="34034"/>
    <lineage>
        <taxon>Bacteria</taxon>
        <taxon>Deltaproteobacteria</taxon>
        <taxon>environmental samples</taxon>
    </lineage>
</organism>
<dbReference type="PANTHER" id="PTHR34982">
    <property type="entry name" value="YOP PROTEINS TRANSLOCATION PROTEIN L"/>
    <property type="match status" value="1"/>
</dbReference>
<dbReference type="Gene3D" id="3.30.2320.30">
    <property type="entry name" value="ATP synthase, E subunit, C-terminal"/>
    <property type="match status" value="1"/>
</dbReference>
<evidence type="ECO:0000256" key="4">
    <source>
        <dbReference type="ARBA" id="ARBA00022795"/>
    </source>
</evidence>
<keyword evidence="4" id="KW-1005">Bacterial flagellum biogenesis</keyword>
<evidence type="ECO:0000313" key="9">
    <source>
        <dbReference type="EMBL" id="SBV91913.1"/>
    </source>
</evidence>
<gene>
    <name evidence="9" type="ORF">KL86DPRO_10271</name>
</gene>
<evidence type="ECO:0000256" key="3">
    <source>
        <dbReference type="ARBA" id="ARBA00022448"/>
    </source>
</evidence>
<keyword evidence="7" id="KW-0175">Coiled coil</keyword>
<evidence type="ECO:0000256" key="1">
    <source>
        <dbReference type="ARBA" id="ARBA00003041"/>
    </source>
</evidence>
<dbReference type="GO" id="GO:0015031">
    <property type="term" value="P:protein transport"/>
    <property type="evidence" value="ECO:0007669"/>
    <property type="project" value="UniProtKB-KW"/>
</dbReference>
<dbReference type="InterPro" id="IPR038495">
    <property type="entry name" value="ATPase_E_C"/>
</dbReference>
<keyword evidence="6" id="KW-1006">Bacterial flagellum protein export</keyword>
<dbReference type="Pfam" id="PF02108">
    <property type="entry name" value="FliH"/>
    <property type="match status" value="1"/>
</dbReference>
<dbReference type="InterPro" id="IPR051472">
    <property type="entry name" value="T3SS_Stator/FliH"/>
</dbReference>
<dbReference type="PANTHER" id="PTHR34982:SF1">
    <property type="entry name" value="FLAGELLAR ASSEMBLY PROTEIN FLIH"/>
    <property type="match status" value="1"/>
</dbReference>
<dbReference type="GO" id="GO:0005829">
    <property type="term" value="C:cytosol"/>
    <property type="evidence" value="ECO:0007669"/>
    <property type="project" value="TreeGrafter"/>
</dbReference>
<comment type="function">
    <text evidence="1">Needed for flagellar regrowth and assembly.</text>
</comment>
<evidence type="ECO:0000259" key="8">
    <source>
        <dbReference type="Pfam" id="PF02108"/>
    </source>
</evidence>
<dbReference type="AlphaFoldDB" id="A0A212IXG1"/>
<evidence type="ECO:0000256" key="7">
    <source>
        <dbReference type="SAM" id="Coils"/>
    </source>
</evidence>
<name>A0A212IXG1_9DELT</name>
<proteinExistence type="inferred from homology"/>
<dbReference type="GO" id="GO:0044781">
    <property type="term" value="P:bacterial-type flagellum organization"/>
    <property type="evidence" value="ECO:0007669"/>
    <property type="project" value="UniProtKB-KW"/>
</dbReference>
<evidence type="ECO:0000256" key="5">
    <source>
        <dbReference type="ARBA" id="ARBA00022927"/>
    </source>
</evidence>
<evidence type="ECO:0000256" key="6">
    <source>
        <dbReference type="ARBA" id="ARBA00023225"/>
    </source>
</evidence>
<evidence type="ECO:0000256" key="2">
    <source>
        <dbReference type="ARBA" id="ARBA00006602"/>
    </source>
</evidence>
<keyword evidence="5" id="KW-0653">Protein transport</keyword>
<feature type="coiled-coil region" evidence="7">
    <location>
        <begin position="75"/>
        <end position="102"/>
    </location>
</feature>
<reference evidence="9" key="1">
    <citation type="submission" date="2016-04" db="EMBL/GenBank/DDBJ databases">
        <authorList>
            <person name="Evans L.H."/>
            <person name="Alamgir A."/>
            <person name="Owens N."/>
            <person name="Weber N.D."/>
            <person name="Virtaneva K."/>
            <person name="Barbian K."/>
            <person name="Babar A."/>
            <person name="Rosenke K."/>
        </authorList>
    </citation>
    <scope>NUCLEOTIDE SEQUENCE</scope>
    <source>
        <strain evidence="9">86</strain>
    </source>
</reference>